<dbReference type="Proteomes" id="UP001190700">
    <property type="component" value="Unassembled WGS sequence"/>
</dbReference>
<feature type="non-terminal residue" evidence="3">
    <location>
        <position position="1"/>
    </location>
</feature>
<evidence type="ECO:0000313" key="3">
    <source>
        <dbReference type="EMBL" id="KAK3257889.1"/>
    </source>
</evidence>
<feature type="compositionally biased region" description="Pro residues" evidence="1">
    <location>
        <begin position="441"/>
        <end position="456"/>
    </location>
</feature>
<organism evidence="3 4">
    <name type="scientific">Cymbomonas tetramitiformis</name>
    <dbReference type="NCBI Taxonomy" id="36881"/>
    <lineage>
        <taxon>Eukaryota</taxon>
        <taxon>Viridiplantae</taxon>
        <taxon>Chlorophyta</taxon>
        <taxon>Pyramimonadophyceae</taxon>
        <taxon>Pyramimonadales</taxon>
        <taxon>Pyramimonadaceae</taxon>
        <taxon>Cymbomonas</taxon>
    </lineage>
</organism>
<feature type="compositionally biased region" description="Pro residues" evidence="1">
    <location>
        <begin position="392"/>
        <end position="403"/>
    </location>
</feature>
<evidence type="ECO:0000256" key="1">
    <source>
        <dbReference type="SAM" id="MobiDB-lite"/>
    </source>
</evidence>
<feature type="compositionally biased region" description="Basic residues" evidence="1">
    <location>
        <begin position="159"/>
        <end position="172"/>
    </location>
</feature>
<keyword evidence="2" id="KW-0812">Transmembrane</keyword>
<feature type="region of interest" description="Disordered" evidence="1">
    <location>
        <begin position="441"/>
        <end position="465"/>
    </location>
</feature>
<feature type="region of interest" description="Disordered" evidence="1">
    <location>
        <begin position="133"/>
        <end position="178"/>
    </location>
</feature>
<keyword evidence="4" id="KW-1185">Reference proteome</keyword>
<dbReference type="EMBL" id="LGRX02020000">
    <property type="protein sequence ID" value="KAK3257889.1"/>
    <property type="molecule type" value="Genomic_DNA"/>
</dbReference>
<proteinExistence type="predicted"/>
<keyword evidence="2" id="KW-0472">Membrane</keyword>
<keyword evidence="2" id="KW-1133">Transmembrane helix</keyword>
<dbReference type="AlphaFoldDB" id="A0AAE0FDS4"/>
<feature type="transmembrane region" description="Helical" evidence="2">
    <location>
        <begin position="475"/>
        <end position="497"/>
    </location>
</feature>
<comment type="caution">
    <text evidence="3">The sequence shown here is derived from an EMBL/GenBank/DDBJ whole genome shotgun (WGS) entry which is preliminary data.</text>
</comment>
<evidence type="ECO:0000313" key="4">
    <source>
        <dbReference type="Proteomes" id="UP001190700"/>
    </source>
</evidence>
<accession>A0AAE0FDS4</accession>
<gene>
    <name evidence="3" type="ORF">CYMTET_33039</name>
</gene>
<feature type="region of interest" description="Disordered" evidence="1">
    <location>
        <begin position="386"/>
        <end position="411"/>
    </location>
</feature>
<feature type="non-terminal residue" evidence="3">
    <location>
        <position position="612"/>
    </location>
</feature>
<evidence type="ECO:0000256" key="2">
    <source>
        <dbReference type="SAM" id="Phobius"/>
    </source>
</evidence>
<reference evidence="3 4" key="1">
    <citation type="journal article" date="2015" name="Genome Biol. Evol.">
        <title>Comparative Genomics of a Bacterivorous Green Alga Reveals Evolutionary Causalities and Consequences of Phago-Mixotrophic Mode of Nutrition.</title>
        <authorList>
            <person name="Burns J.A."/>
            <person name="Paasch A."/>
            <person name="Narechania A."/>
            <person name="Kim E."/>
        </authorList>
    </citation>
    <scope>NUCLEOTIDE SEQUENCE [LARGE SCALE GENOMIC DNA]</scope>
    <source>
        <strain evidence="3 4">PLY_AMNH</strain>
    </source>
</reference>
<protein>
    <submittedName>
        <fullName evidence="3">Uncharacterized protein</fullName>
    </submittedName>
</protein>
<sequence>VWAHVHLVYAYAFWDDINLMSRVNSGDSQLTSSNLAGRLAEVYLWDYILPLYTIVTISQGFNFIQYNNLEDHGLVAFYPMEEGAGQQAKDSTARNGNEHLAGLECSVTPLRFRAQSPKCTLASLPNPLFRRLAAASHPPPSPASPHDRPSPSPSPPPRTRLHHLRPPRHRPPTARPPAPPPVPYWSVLFDGINDYLELPSIPDIGAISFWIWLDAVQPPSIDQDIGNYIVDSRPGTSNGVFASSVEDYSLWRRLLLDTEEAVMSWWSLPRDRWCHVYLEPVAVFTDDLTLMCKSTDGVGADKAHPFGCSAGRLSHVALWSRGLIDAEVAEVWRSNIHYDSRHSALLAHYRLEEGGGTSVAEAGGLHAAGTLLNGASWLRDTPVETGPGWISPSPPISPPPPKLPAHSNCPAAAPTVPPPLLDTAAAPTYLLSAPLRPAPPLSPPACPASPPLPPSPLAASPTATPEPSSSSTIPFYARLWFIGTLVSLALLAAALRLSWQWYNAFTRGQLVNTFFSSQAAAPRSAPSALVATAGTAGLHPYDRMPSASPVPSPVRKPPGLEALMIESASPTPQLSRAGTPLGIIAKPKSFVDMTVNQHHLSWGGFSVADTIK</sequence>
<name>A0AAE0FDS4_9CHLO</name>